<keyword evidence="2" id="KW-1185">Reference proteome</keyword>
<proteinExistence type="predicted"/>
<dbReference type="AlphaFoldDB" id="A0A0L6VCU0"/>
<protein>
    <submittedName>
        <fullName evidence="1">Uncharacterized protein</fullName>
    </submittedName>
</protein>
<name>A0A0L6VCU0_9BASI</name>
<evidence type="ECO:0000313" key="2">
    <source>
        <dbReference type="Proteomes" id="UP000037035"/>
    </source>
</evidence>
<dbReference type="Proteomes" id="UP000037035">
    <property type="component" value="Unassembled WGS sequence"/>
</dbReference>
<dbReference type="EMBL" id="LAVV01006774">
    <property type="protein sequence ID" value="KNZ58367.1"/>
    <property type="molecule type" value="Genomic_DNA"/>
</dbReference>
<reference evidence="1 2" key="1">
    <citation type="submission" date="2015-08" db="EMBL/GenBank/DDBJ databases">
        <title>Next Generation Sequencing and Analysis of the Genome of Puccinia sorghi L Schw, the Causal Agent of Maize Common Rust.</title>
        <authorList>
            <person name="Rochi L."/>
            <person name="Burguener G."/>
            <person name="Darino M."/>
            <person name="Turjanski A."/>
            <person name="Kreff E."/>
            <person name="Dieguez M.J."/>
            <person name="Sacco F."/>
        </authorList>
    </citation>
    <scope>NUCLEOTIDE SEQUENCE [LARGE SCALE GENOMIC DNA]</scope>
    <source>
        <strain evidence="1 2">RO10H11247</strain>
    </source>
</reference>
<dbReference type="OrthoDB" id="2649667at2759"/>
<sequence>MKGYVFSNMQIAQEPEKFFDKNQFLLEDSAYKVDWFRLPAYKGKELLDHQNVNFKAQSRVRIEHNCYSERSIFQLA</sequence>
<accession>A0A0L6VCU0</accession>
<organism evidence="1 2">
    <name type="scientific">Puccinia sorghi</name>
    <dbReference type="NCBI Taxonomy" id="27349"/>
    <lineage>
        <taxon>Eukaryota</taxon>
        <taxon>Fungi</taxon>
        <taxon>Dikarya</taxon>
        <taxon>Basidiomycota</taxon>
        <taxon>Pucciniomycotina</taxon>
        <taxon>Pucciniomycetes</taxon>
        <taxon>Pucciniales</taxon>
        <taxon>Pucciniaceae</taxon>
        <taxon>Puccinia</taxon>
    </lineage>
</organism>
<comment type="caution">
    <text evidence="1">The sequence shown here is derived from an EMBL/GenBank/DDBJ whole genome shotgun (WGS) entry which is preliminary data.</text>
</comment>
<gene>
    <name evidence="1" type="ORF">VP01_1943g1</name>
</gene>
<evidence type="ECO:0000313" key="1">
    <source>
        <dbReference type="EMBL" id="KNZ58367.1"/>
    </source>
</evidence>
<dbReference type="VEuPathDB" id="FungiDB:VP01_1943g1"/>